<evidence type="ECO:0000256" key="1">
    <source>
        <dbReference type="ARBA" id="ARBA00022448"/>
    </source>
</evidence>
<dbReference type="InterPro" id="IPR009050">
    <property type="entry name" value="Globin-like_sf"/>
</dbReference>
<accession>A0A7S0VEA6</accession>
<dbReference type="GO" id="GO:0020037">
    <property type="term" value="F:heme binding"/>
    <property type="evidence" value="ECO:0007669"/>
    <property type="project" value="InterPro"/>
</dbReference>
<organism evidence="5">
    <name type="scientific">Polytomella parva</name>
    <dbReference type="NCBI Taxonomy" id="51329"/>
    <lineage>
        <taxon>Eukaryota</taxon>
        <taxon>Viridiplantae</taxon>
        <taxon>Chlorophyta</taxon>
        <taxon>core chlorophytes</taxon>
        <taxon>Chlorophyceae</taxon>
        <taxon>CS clade</taxon>
        <taxon>Chlamydomonadales</taxon>
        <taxon>Chlamydomonadaceae</taxon>
        <taxon>Polytomella</taxon>
    </lineage>
</organism>
<name>A0A7S0VEA6_9CHLO</name>
<keyword evidence="4" id="KW-0408">Iron</keyword>
<evidence type="ECO:0000256" key="4">
    <source>
        <dbReference type="ARBA" id="ARBA00023004"/>
    </source>
</evidence>
<keyword evidence="3" id="KW-0479">Metal-binding</keyword>
<gene>
    <name evidence="5" type="ORF">PPAR00522_LOCUS17315</name>
</gene>
<dbReference type="CDD" id="cd00454">
    <property type="entry name" value="TrHb1_N"/>
    <property type="match status" value="1"/>
</dbReference>
<evidence type="ECO:0000256" key="3">
    <source>
        <dbReference type="ARBA" id="ARBA00022723"/>
    </source>
</evidence>
<dbReference type="Pfam" id="PF01152">
    <property type="entry name" value="Bac_globin"/>
    <property type="match status" value="1"/>
</dbReference>
<dbReference type="EMBL" id="HBFM01026787">
    <property type="protein sequence ID" value="CAD8784622.1"/>
    <property type="molecule type" value="Transcribed_RNA"/>
</dbReference>
<dbReference type="AlphaFoldDB" id="A0A7S0VEA6"/>
<dbReference type="SUPFAM" id="SSF46458">
    <property type="entry name" value="Globin-like"/>
    <property type="match status" value="1"/>
</dbReference>
<sequence>MGCSVSRPLSKVPVVVQEIEIKSPQIDSTSEEMGFLDTFHLGKSERPRSAMKQPTVEANHNDNAVHRLSGSNNSFSRKVSFKVKTGNTGEHHINLKKSDDVSMKKLVDILYSRVLSDERLNHFYVGVDMQKLKGQQEALLLLVFGGQELLEDSRPGFFSSDMRKIHLRLIHDGLSFEHFDMFAQHFKETLDSVPGFPEESKVSALSYLTKTRNQFRPLEPGEWPPTGVCPGSGAMGGTCPVVRGA</sequence>
<dbReference type="InterPro" id="IPR012292">
    <property type="entry name" value="Globin/Proto"/>
</dbReference>
<reference evidence="5" key="1">
    <citation type="submission" date="2021-01" db="EMBL/GenBank/DDBJ databases">
        <authorList>
            <person name="Corre E."/>
            <person name="Pelletier E."/>
            <person name="Niang G."/>
            <person name="Scheremetjew M."/>
            <person name="Finn R."/>
            <person name="Kale V."/>
            <person name="Holt S."/>
            <person name="Cochrane G."/>
            <person name="Meng A."/>
            <person name="Brown T."/>
            <person name="Cohen L."/>
        </authorList>
    </citation>
    <scope>NUCLEOTIDE SEQUENCE</scope>
    <source>
        <strain evidence="5">SAG 63-3</strain>
    </source>
</reference>
<evidence type="ECO:0000256" key="2">
    <source>
        <dbReference type="ARBA" id="ARBA00022617"/>
    </source>
</evidence>
<dbReference type="GO" id="GO:0046872">
    <property type="term" value="F:metal ion binding"/>
    <property type="evidence" value="ECO:0007669"/>
    <property type="project" value="UniProtKB-KW"/>
</dbReference>
<proteinExistence type="predicted"/>
<keyword evidence="2" id="KW-0349">Heme</keyword>
<keyword evidence="1" id="KW-0813">Transport</keyword>
<dbReference type="InterPro" id="IPR001486">
    <property type="entry name" value="Hemoglobin_trunc"/>
</dbReference>
<evidence type="ECO:0000313" key="5">
    <source>
        <dbReference type="EMBL" id="CAD8784622.1"/>
    </source>
</evidence>
<dbReference type="GO" id="GO:0019825">
    <property type="term" value="F:oxygen binding"/>
    <property type="evidence" value="ECO:0007669"/>
    <property type="project" value="InterPro"/>
</dbReference>
<protein>
    <submittedName>
        <fullName evidence="5">Uncharacterized protein</fullName>
    </submittedName>
</protein>
<dbReference type="Gene3D" id="1.10.490.10">
    <property type="entry name" value="Globins"/>
    <property type="match status" value="1"/>
</dbReference>